<proteinExistence type="predicted"/>
<dbReference type="Pfam" id="PF09957">
    <property type="entry name" value="VapB_antitoxin"/>
    <property type="match status" value="1"/>
</dbReference>
<accession>A0A1R4GZJ1</accession>
<keyword evidence="2" id="KW-1185">Reference proteome</keyword>
<dbReference type="EMBL" id="FUKJ01000019">
    <property type="protein sequence ID" value="SJM89365.1"/>
    <property type="molecule type" value="Genomic_DNA"/>
</dbReference>
<sequence length="76" mass="8495">MQQTITINDTLLKNASQYAGTDDFNEIINIALHELIKSHQVSDKRRQPPVSIAGKGKIIGDLIEPCVDIEDFECLK</sequence>
<dbReference type="Proteomes" id="UP000195442">
    <property type="component" value="Unassembled WGS sequence"/>
</dbReference>
<name>A0A1R4GZJ1_9GAMM</name>
<evidence type="ECO:0008006" key="3">
    <source>
        <dbReference type="Google" id="ProtNLM"/>
    </source>
</evidence>
<gene>
    <name evidence="1" type="ORF">CRENPOLYSF2_1150002</name>
</gene>
<dbReference type="AlphaFoldDB" id="A0A1R4GZJ1"/>
<reference evidence="2" key="1">
    <citation type="submission" date="2017-02" db="EMBL/GenBank/DDBJ databases">
        <authorList>
            <person name="Daims H."/>
        </authorList>
    </citation>
    <scope>NUCLEOTIDE SEQUENCE [LARGE SCALE GENOMIC DNA]</scope>
</reference>
<evidence type="ECO:0000313" key="2">
    <source>
        <dbReference type="Proteomes" id="UP000195442"/>
    </source>
</evidence>
<evidence type="ECO:0000313" key="1">
    <source>
        <dbReference type="EMBL" id="SJM89365.1"/>
    </source>
</evidence>
<dbReference type="OrthoDB" id="9805830at2"/>
<dbReference type="RefSeq" id="WP_087145596.1">
    <property type="nucleotide sequence ID" value="NZ_FUKJ01000019.1"/>
</dbReference>
<dbReference type="InterPro" id="IPR019239">
    <property type="entry name" value="VapB_antitoxin"/>
</dbReference>
<protein>
    <recommendedName>
        <fullName evidence="3">DUF2191 domain-containing protein</fullName>
    </recommendedName>
</protein>
<organism evidence="1 2">
    <name type="scientific">Crenothrix polyspora</name>
    <dbReference type="NCBI Taxonomy" id="360316"/>
    <lineage>
        <taxon>Bacteria</taxon>
        <taxon>Pseudomonadati</taxon>
        <taxon>Pseudomonadota</taxon>
        <taxon>Gammaproteobacteria</taxon>
        <taxon>Methylococcales</taxon>
        <taxon>Crenotrichaceae</taxon>
        <taxon>Crenothrix</taxon>
    </lineage>
</organism>